<proteinExistence type="predicted"/>
<protein>
    <submittedName>
        <fullName evidence="1">Uncharacterized protein</fullName>
    </submittedName>
</protein>
<accession>A0A921NST3</accession>
<comment type="caution">
    <text evidence="1">The sequence shown here is derived from an EMBL/GenBank/DDBJ whole genome shotgun (WGS) entry which is preliminary data.</text>
</comment>
<gene>
    <name evidence="1" type="ORF">PMES_03288</name>
</gene>
<dbReference type="AlphaFoldDB" id="A0A921NST3"/>
<evidence type="ECO:0000313" key="1">
    <source>
        <dbReference type="EMBL" id="KAF0674411.1"/>
    </source>
</evidence>
<dbReference type="Proteomes" id="UP000698242">
    <property type="component" value="Unassembled WGS sequence"/>
</dbReference>
<organism evidence="1 2">
    <name type="scientific">Profundibacterium mesophilum KAUST100406-0324</name>
    <dbReference type="NCBI Taxonomy" id="1037889"/>
    <lineage>
        <taxon>Bacteria</taxon>
        <taxon>Pseudomonadati</taxon>
        <taxon>Pseudomonadota</taxon>
        <taxon>Alphaproteobacteria</taxon>
        <taxon>Rhodobacterales</taxon>
        <taxon>Roseobacteraceae</taxon>
        <taxon>Profundibacterium</taxon>
    </lineage>
</organism>
<sequence length="68" mass="7690">MAEITQPHGLRALRCVEQMTDAQKIALAIEITNRIDDPRQGPGLLRLGRLATTQGEQMVRTRFEKESE</sequence>
<dbReference type="EMBL" id="APKE01000063">
    <property type="protein sequence ID" value="KAF0674411.1"/>
    <property type="molecule type" value="Genomic_DNA"/>
</dbReference>
<reference evidence="1" key="1">
    <citation type="submission" date="2013-03" db="EMBL/GenBank/DDBJ databases">
        <title>Genome Sequence of the Profundibacterium mesophilum strain KAUST100406-0324T from Red Sea, a novel genus in the family Rhodobacteraceae.</title>
        <authorList>
            <person name="Essack M."/>
            <person name="Alam I."/>
            <person name="Lafi F."/>
            <person name="Alawi W."/>
            <person name="Kamanu F."/>
            <person name="Al-Suwailem A."/>
            <person name="Lee O.O."/>
            <person name="Xu Y."/>
            <person name="Bajic V."/>
            <person name="Qian P.-Y."/>
            <person name="Archer J."/>
        </authorList>
    </citation>
    <scope>NUCLEOTIDE SEQUENCE</scope>
    <source>
        <strain evidence="1">KAUST100406-0324</strain>
    </source>
</reference>
<dbReference type="RefSeq" id="WP_159966752.1">
    <property type="nucleotide sequence ID" value="NZ_APKE01000063.1"/>
</dbReference>
<keyword evidence="2" id="KW-1185">Reference proteome</keyword>
<name>A0A921NST3_9RHOB</name>
<evidence type="ECO:0000313" key="2">
    <source>
        <dbReference type="Proteomes" id="UP000698242"/>
    </source>
</evidence>